<evidence type="ECO:0000313" key="5">
    <source>
        <dbReference type="EMBL" id="KAH0807809.1"/>
    </source>
</evidence>
<protein>
    <recommendedName>
        <fullName evidence="7">WAP domain-containing protein</fullName>
    </recommendedName>
</protein>
<dbReference type="PANTHER" id="PTHR15208:SF2">
    <property type="entry name" value="RECEPTOR-BINDING CANCER ANTIGEN EXPRESSED ON SISO CELLS"/>
    <property type="match status" value="1"/>
</dbReference>
<evidence type="ECO:0000256" key="1">
    <source>
        <dbReference type="SAM" id="Coils"/>
    </source>
</evidence>
<feature type="coiled-coil region" evidence="1">
    <location>
        <begin position="236"/>
        <end position="264"/>
    </location>
</feature>
<organism evidence="4 6">
    <name type="scientific">Tenebrio molitor</name>
    <name type="common">Yellow mealworm beetle</name>
    <dbReference type="NCBI Taxonomy" id="7067"/>
    <lineage>
        <taxon>Eukaryota</taxon>
        <taxon>Metazoa</taxon>
        <taxon>Ecdysozoa</taxon>
        <taxon>Arthropoda</taxon>
        <taxon>Hexapoda</taxon>
        <taxon>Insecta</taxon>
        <taxon>Pterygota</taxon>
        <taxon>Neoptera</taxon>
        <taxon>Endopterygota</taxon>
        <taxon>Coleoptera</taxon>
        <taxon>Polyphaga</taxon>
        <taxon>Cucujiformia</taxon>
        <taxon>Tenebrionidae</taxon>
        <taxon>Tenebrio</taxon>
    </lineage>
</organism>
<proteinExistence type="predicted"/>
<gene>
    <name evidence="5" type="ORF">GEV33_014981</name>
    <name evidence="4" type="ORF">GEV33_014985</name>
</gene>
<dbReference type="EMBL" id="JABDTM020029662">
    <property type="protein sequence ID" value="KAH0807809.1"/>
    <property type="molecule type" value="Genomic_DNA"/>
</dbReference>
<dbReference type="PANTHER" id="PTHR15208">
    <property type="entry name" value="RECEPTOR-BINDING CANCER ANTIGEN EXPRESSED ON SISO CELLS CANCER ASSOCIATED SURFACE ANTIGEN RCAS1 ESTROGEN RECEPTOR-BINDING FRAGMENT- ASSOCIATED GENE 9 PROTEIN"/>
    <property type="match status" value="1"/>
</dbReference>
<evidence type="ECO:0000256" key="3">
    <source>
        <dbReference type="SAM" id="SignalP"/>
    </source>
</evidence>
<dbReference type="InterPro" id="IPR017025">
    <property type="entry name" value="Cancer-assoc_antigen_RCAS1"/>
</dbReference>
<reference evidence="4" key="2">
    <citation type="submission" date="2021-08" db="EMBL/GenBank/DDBJ databases">
        <authorList>
            <person name="Eriksson T."/>
        </authorList>
    </citation>
    <scope>NUCLEOTIDE SEQUENCE</scope>
    <source>
        <strain evidence="4">Stoneville</strain>
        <tissue evidence="4">Whole head</tissue>
    </source>
</reference>
<feature type="chain" id="PRO_5036433779" description="WAP domain-containing protein" evidence="3">
    <location>
        <begin position="20"/>
        <end position="357"/>
    </location>
</feature>
<dbReference type="EMBL" id="JABDTM020029663">
    <property type="protein sequence ID" value="KAH0807808.1"/>
    <property type="molecule type" value="Genomic_DNA"/>
</dbReference>
<feature type="compositionally biased region" description="Basic and acidic residues" evidence="2">
    <location>
        <begin position="322"/>
        <end position="348"/>
    </location>
</feature>
<evidence type="ECO:0008006" key="7">
    <source>
        <dbReference type="Google" id="ProtNLM"/>
    </source>
</evidence>
<feature type="region of interest" description="Disordered" evidence="2">
    <location>
        <begin position="301"/>
        <end position="357"/>
    </location>
</feature>
<feature type="signal peptide" evidence="3">
    <location>
        <begin position="1"/>
        <end position="19"/>
    </location>
</feature>
<name>A0A8J6H463_TENMO</name>
<dbReference type="AlphaFoldDB" id="A0A8J6H463"/>
<keyword evidence="6" id="KW-1185">Reference proteome</keyword>
<evidence type="ECO:0000313" key="6">
    <source>
        <dbReference type="Proteomes" id="UP000719412"/>
    </source>
</evidence>
<accession>A0A8J6H463</accession>
<evidence type="ECO:0000313" key="4">
    <source>
        <dbReference type="EMBL" id="KAH0807808.1"/>
    </source>
</evidence>
<comment type="caution">
    <text evidence="4">The sequence shown here is derived from an EMBL/GenBank/DDBJ whole genome shotgun (WGS) entry which is preliminary data.</text>
</comment>
<sequence>MNIQLTLLFVVVLVTACSAYWNQCPPANYITVCTPRCRDNRDCPWNQVCCQSQNTQCCTNRYQDNYNSNNNYNNYNHNGYNRNKPNAKLVLFCVVAVLVLETSWSLSSSNCPVASRIASCSPKCTDNSNCKGAQVCCTNICNTKSCTDIYQYQDGNKGFKGGNSKSGATGTYCGNVKCGPHEKRALCCFRRRRRSSFDSVPLTHVGVVANHTDPEEPWTWEEKLEYAEPKTVQDHIELYRKRKIDAQQQAKDEAEERADLFEDMTPKITKQTKVFVNTERRESGGANRLNVAETVPVETGELREWEESSGWEGETLDWDAQEALRQKKRQDRERRLWEQQQKRQERANRSLGARVST</sequence>
<dbReference type="Proteomes" id="UP000719412">
    <property type="component" value="Unassembled WGS sequence"/>
</dbReference>
<dbReference type="GO" id="GO:0030141">
    <property type="term" value="C:secretory granule"/>
    <property type="evidence" value="ECO:0007669"/>
    <property type="project" value="TreeGrafter"/>
</dbReference>
<keyword evidence="3" id="KW-0732">Signal</keyword>
<keyword evidence="1" id="KW-0175">Coiled coil</keyword>
<reference evidence="4" key="1">
    <citation type="journal article" date="2020" name="J Insects Food Feed">
        <title>The yellow mealworm (Tenebrio molitor) genome: a resource for the emerging insects as food and feed industry.</title>
        <authorList>
            <person name="Eriksson T."/>
            <person name="Andere A."/>
            <person name="Kelstrup H."/>
            <person name="Emery V."/>
            <person name="Picard C."/>
        </authorList>
    </citation>
    <scope>NUCLEOTIDE SEQUENCE</scope>
    <source>
        <strain evidence="4">Stoneville</strain>
        <tissue evidence="4">Whole head</tissue>
    </source>
</reference>
<evidence type="ECO:0000256" key="2">
    <source>
        <dbReference type="SAM" id="MobiDB-lite"/>
    </source>
</evidence>